<proteinExistence type="predicted"/>
<name>A0A9Q8IML5_9LACO</name>
<evidence type="ECO:0000313" key="2">
    <source>
        <dbReference type="Proteomes" id="UP000784700"/>
    </source>
</evidence>
<dbReference type="EMBL" id="QUBG01000003">
    <property type="protein sequence ID" value="TPR44144.1"/>
    <property type="molecule type" value="Genomic_DNA"/>
</dbReference>
<protein>
    <submittedName>
        <fullName evidence="1">Uncharacterized protein</fullName>
    </submittedName>
</protein>
<accession>A0A9Q8IML5</accession>
<organism evidence="1 2">
    <name type="scientific">Apilactobacillus micheneri</name>
    <dbReference type="NCBI Taxonomy" id="1899430"/>
    <lineage>
        <taxon>Bacteria</taxon>
        <taxon>Bacillati</taxon>
        <taxon>Bacillota</taxon>
        <taxon>Bacilli</taxon>
        <taxon>Lactobacillales</taxon>
        <taxon>Lactobacillaceae</taxon>
        <taxon>Apilactobacillus</taxon>
    </lineage>
</organism>
<reference evidence="1" key="1">
    <citation type="submission" date="2018-08" db="EMBL/GenBank/DDBJ databases">
        <title>Comparative genomics of wild bee and flower associated Lactobacillus reveals potential adaptation to the bee host.</title>
        <authorList>
            <person name="Vuong H.Q."/>
            <person name="Mcfrederick Q.S."/>
        </authorList>
    </citation>
    <scope>NUCLEOTIDE SEQUENCE</scope>
    <source>
        <strain evidence="1">HV_63</strain>
    </source>
</reference>
<gene>
    <name evidence="1" type="ORF">DY130_03650</name>
</gene>
<sequence length="76" mass="8916">MSNFYNLGDVYVYYDANMIPSIRDERNNCLIFLDTDYEEVILKIQLVGQNLVFKSTESVNIIRQVDGNYKIINTEE</sequence>
<dbReference type="AlphaFoldDB" id="A0A9Q8IML5"/>
<comment type="caution">
    <text evidence="1">The sequence shown here is derived from an EMBL/GenBank/DDBJ whole genome shotgun (WGS) entry which is preliminary data.</text>
</comment>
<evidence type="ECO:0000313" key="1">
    <source>
        <dbReference type="EMBL" id="TPR44144.1"/>
    </source>
</evidence>
<dbReference type="Proteomes" id="UP000784700">
    <property type="component" value="Unassembled WGS sequence"/>
</dbReference>